<reference evidence="7" key="1">
    <citation type="submission" date="2017-06" db="EMBL/GenBank/DDBJ databases">
        <authorList>
            <person name="Varghese N."/>
            <person name="Submissions S."/>
        </authorList>
    </citation>
    <scope>NUCLEOTIDE SEQUENCE [LARGE SCALE GENOMIC DNA]</scope>
    <source>
        <strain evidence="7">CIP 108523</strain>
    </source>
</reference>
<proteinExistence type="predicted"/>
<keyword evidence="2" id="KW-0963">Cytoplasm</keyword>
<comment type="subcellular location">
    <subcellularLocation>
        <location evidence="1">Cytoplasm</location>
        <location evidence="1">Cytosol</location>
    </subcellularLocation>
</comment>
<dbReference type="Proteomes" id="UP000242915">
    <property type="component" value="Unassembled WGS sequence"/>
</dbReference>
<evidence type="ECO:0000256" key="3">
    <source>
        <dbReference type="ARBA" id="ARBA00022795"/>
    </source>
</evidence>
<evidence type="ECO:0000313" key="6">
    <source>
        <dbReference type="EMBL" id="SNT09390.1"/>
    </source>
</evidence>
<keyword evidence="3" id="KW-1005">Bacterial flagellum biogenesis</keyword>
<gene>
    <name evidence="6" type="ORF">SAMN05216255_0029</name>
</gene>
<name>A0A239JU90_9PSED</name>
<evidence type="ECO:0000256" key="2">
    <source>
        <dbReference type="ARBA" id="ARBA00022490"/>
    </source>
</evidence>
<evidence type="ECO:0000256" key="1">
    <source>
        <dbReference type="ARBA" id="ARBA00004514"/>
    </source>
</evidence>
<protein>
    <recommendedName>
        <fullName evidence="5">Flagellar protein FliT</fullName>
    </recommendedName>
</protein>
<dbReference type="RefSeq" id="WP_010482885.1">
    <property type="nucleotide sequence ID" value="NZ_FZOG01000010.1"/>
</dbReference>
<dbReference type="InterPro" id="IPR008622">
    <property type="entry name" value="FliT"/>
</dbReference>
<evidence type="ECO:0000313" key="7">
    <source>
        <dbReference type="Proteomes" id="UP000242915"/>
    </source>
</evidence>
<dbReference type="EMBL" id="FZOG01000010">
    <property type="protein sequence ID" value="SNT09390.1"/>
    <property type="molecule type" value="Genomic_DNA"/>
</dbReference>
<evidence type="ECO:0000256" key="5">
    <source>
        <dbReference type="ARBA" id="ARBA00093797"/>
    </source>
</evidence>
<organism evidence="6 7">
    <name type="scientific">Pseudomonas segetis</name>
    <dbReference type="NCBI Taxonomy" id="298908"/>
    <lineage>
        <taxon>Bacteria</taxon>
        <taxon>Pseudomonadati</taxon>
        <taxon>Pseudomonadota</taxon>
        <taxon>Gammaproteobacteria</taxon>
        <taxon>Pseudomonadales</taxon>
        <taxon>Pseudomonadaceae</taxon>
        <taxon>Pseudomonas</taxon>
    </lineage>
</organism>
<keyword evidence="4" id="KW-0143">Chaperone</keyword>
<evidence type="ECO:0000256" key="4">
    <source>
        <dbReference type="ARBA" id="ARBA00023186"/>
    </source>
</evidence>
<dbReference type="AlphaFoldDB" id="A0A239JU90"/>
<accession>A0A239JU90</accession>
<sequence length="98" mass="10771">MSSSVQRLQDTGSALRSALATQDWAAIGNLDLQCREAVDEAMLDVAGDEEALRSRMTELLDLYRELVSVCQSEQKRLAGELVQLNQAHSGAKVYQLFG</sequence>
<keyword evidence="7" id="KW-1185">Reference proteome</keyword>
<dbReference type="Pfam" id="PF05400">
    <property type="entry name" value="FliT"/>
    <property type="match status" value="1"/>
</dbReference>